<protein>
    <submittedName>
        <fullName evidence="1">Uncharacterized protein</fullName>
    </submittedName>
</protein>
<organism evidence="1 2">
    <name type="scientific">Tritrichomonas foetus</name>
    <dbReference type="NCBI Taxonomy" id="1144522"/>
    <lineage>
        <taxon>Eukaryota</taxon>
        <taxon>Metamonada</taxon>
        <taxon>Parabasalia</taxon>
        <taxon>Tritrichomonadida</taxon>
        <taxon>Tritrichomonadidae</taxon>
        <taxon>Tritrichomonas</taxon>
    </lineage>
</organism>
<dbReference type="SUPFAM" id="SSF52540">
    <property type="entry name" value="P-loop containing nucleoside triphosphate hydrolases"/>
    <property type="match status" value="1"/>
</dbReference>
<dbReference type="Proteomes" id="UP000179807">
    <property type="component" value="Unassembled WGS sequence"/>
</dbReference>
<keyword evidence="2" id="KW-1185">Reference proteome</keyword>
<dbReference type="EMBL" id="MLAK01000671">
    <property type="protein sequence ID" value="OHT08298.1"/>
    <property type="molecule type" value="Genomic_DNA"/>
</dbReference>
<evidence type="ECO:0000313" key="2">
    <source>
        <dbReference type="Proteomes" id="UP000179807"/>
    </source>
</evidence>
<name>A0A1J4KBF1_9EUKA</name>
<dbReference type="InterPro" id="IPR027417">
    <property type="entry name" value="P-loop_NTPase"/>
</dbReference>
<evidence type="ECO:0000313" key="1">
    <source>
        <dbReference type="EMBL" id="OHT08298.1"/>
    </source>
</evidence>
<dbReference type="GeneID" id="94826875"/>
<dbReference type="AlphaFoldDB" id="A0A1J4KBF1"/>
<accession>A0A1J4KBF1</accession>
<sequence>MSGVLSPKNLGMNFAYVKVNDGRMGKYPSKKVLIPNSIGALKKNISVLFKLNDPIQSIYSEQNGPITNVNSIVKGETLVVSLTENSFKPLAVNTQKIRSKSPAMKPPSTRIASFGLSPNIVTIGPASPLLIDQAKLHFTVRDKSLLKRSHNFDRTTSDSADEEITIHKIRDAYDYGPEDNGDLLKALQSIFGDKEWLEKILPLFRLLSESDRLTLLDVERIMKEQSQYLAQLINAAIYGLLPTELPSQIEALGDIRQFCCQLIENHRFFSGDDVFYNFKVGIVGPRKSGKSVFLKILSRQIVNEFSNNGKLLHTFVCSFDMKQIVSSLSSFKDFYIEMVNIVCKALCAQRPILATLVNKEVKPFLLGVLEADPPSFKRHLLNHDLFKEFFNSVQEIGELLNLFWNDSQSLSQWYTNVTHLPALIAEAAGFDDVLFIIDHFDYSDVSVNARGRFKDANINVFVSEYFKFVISNHKYIISCEDEQKLYQILITLNDEINDYMPMEMISVSEIDADTATEASIAVSINGFDAPVIIQKEICGGIPAFIAHWNTLVHLTSEYEKIQKDTEESEESKLIAVAQMQLLLELCFRVYATETDEENAKEEKLVVTEVHKRNV</sequence>
<proteinExistence type="predicted"/>
<dbReference type="RefSeq" id="XP_068361434.1">
    <property type="nucleotide sequence ID" value="XM_068492171.1"/>
</dbReference>
<gene>
    <name evidence="1" type="ORF">TRFO_04908</name>
</gene>
<reference evidence="1" key="1">
    <citation type="submission" date="2016-10" db="EMBL/GenBank/DDBJ databases">
        <authorList>
            <person name="Benchimol M."/>
            <person name="Almeida L.G."/>
            <person name="Vasconcelos A.T."/>
            <person name="Perreira-Neves A."/>
            <person name="Rosa I.A."/>
            <person name="Tasca T."/>
            <person name="Bogo M.R."/>
            <person name="de Souza W."/>
        </authorList>
    </citation>
    <scope>NUCLEOTIDE SEQUENCE [LARGE SCALE GENOMIC DNA]</scope>
    <source>
        <strain evidence="1">K</strain>
    </source>
</reference>
<dbReference type="VEuPathDB" id="TrichDB:TRFO_04908"/>
<comment type="caution">
    <text evidence="1">The sequence shown here is derived from an EMBL/GenBank/DDBJ whole genome shotgun (WGS) entry which is preliminary data.</text>
</comment>